<dbReference type="GO" id="GO:0006353">
    <property type="term" value="P:DNA-templated transcription termination"/>
    <property type="evidence" value="ECO:0007669"/>
    <property type="project" value="UniProtKB-UniRule"/>
</dbReference>
<dbReference type="GO" id="GO:0003723">
    <property type="term" value="F:RNA binding"/>
    <property type="evidence" value="ECO:0007669"/>
    <property type="project" value="UniProtKB-UniRule"/>
</dbReference>
<dbReference type="PANTHER" id="PTHR11078">
    <property type="entry name" value="N UTILIZATION SUBSTANCE PROTEIN B-RELATED"/>
    <property type="match status" value="1"/>
</dbReference>
<evidence type="ECO:0000313" key="9">
    <source>
        <dbReference type="Proteomes" id="UP000075260"/>
    </source>
</evidence>
<keyword evidence="5 6" id="KW-0804">Transcription</keyword>
<reference evidence="8 9" key="1">
    <citation type="submission" date="2014-02" db="EMBL/GenBank/DDBJ databases">
        <title>The small core and large imbalanced accessory genome model reveals a collaborative survival strategy of Sorangium cellulosum strains in nature.</title>
        <authorList>
            <person name="Han K."/>
            <person name="Peng R."/>
            <person name="Blom J."/>
            <person name="Li Y.-Z."/>
        </authorList>
    </citation>
    <scope>NUCLEOTIDE SEQUENCE [LARGE SCALE GENOMIC DNA]</scope>
    <source>
        <strain evidence="8 9">So0008-312</strain>
    </source>
</reference>
<comment type="similarity">
    <text evidence="1 6">Belongs to the NusB family.</text>
</comment>
<evidence type="ECO:0000256" key="4">
    <source>
        <dbReference type="ARBA" id="ARBA00023015"/>
    </source>
</evidence>
<accession>A0A150R973</accession>
<evidence type="ECO:0000256" key="2">
    <source>
        <dbReference type="ARBA" id="ARBA00022814"/>
    </source>
</evidence>
<dbReference type="PANTHER" id="PTHR11078:SF3">
    <property type="entry name" value="ANTITERMINATION NUSB DOMAIN-CONTAINING PROTEIN"/>
    <property type="match status" value="1"/>
</dbReference>
<protein>
    <recommendedName>
        <fullName evidence="6">Transcription antitermination protein NusB</fullName>
    </recommendedName>
    <alternativeName>
        <fullName evidence="6">Antitermination factor NusB</fullName>
    </alternativeName>
</protein>
<dbReference type="Pfam" id="PF01029">
    <property type="entry name" value="NusB"/>
    <property type="match status" value="1"/>
</dbReference>
<organism evidence="8 9">
    <name type="scientific">Sorangium cellulosum</name>
    <name type="common">Polyangium cellulosum</name>
    <dbReference type="NCBI Taxonomy" id="56"/>
    <lineage>
        <taxon>Bacteria</taxon>
        <taxon>Pseudomonadati</taxon>
        <taxon>Myxococcota</taxon>
        <taxon>Polyangia</taxon>
        <taxon>Polyangiales</taxon>
        <taxon>Polyangiaceae</taxon>
        <taxon>Sorangium</taxon>
    </lineage>
</organism>
<evidence type="ECO:0000256" key="6">
    <source>
        <dbReference type="HAMAP-Rule" id="MF_00073"/>
    </source>
</evidence>
<sequence>MGARSTGREAALQMLFAVEAGGNSAPRVVATFWRETPGDPEGRAYADEVVLGVAKDLAAVDEAIRKASTNWRLERMARVDRNVLRLGAWELMNHPEVPRAVILDEAVELAKRYGSEESGAFVNGVLDRVAENLGRVDRDR</sequence>
<evidence type="ECO:0000256" key="3">
    <source>
        <dbReference type="ARBA" id="ARBA00022884"/>
    </source>
</evidence>
<evidence type="ECO:0000256" key="1">
    <source>
        <dbReference type="ARBA" id="ARBA00005952"/>
    </source>
</evidence>
<feature type="domain" description="NusB/RsmB/TIM44" evidence="7">
    <location>
        <begin position="8"/>
        <end position="130"/>
    </location>
</feature>
<evidence type="ECO:0000259" key="7">
    <source>
        <dbReference type="Pfam" id="PF01029"/>
    </source>
</evidence>
<comment type="function">
    <text evidence="6">Involved in transcription antitermination. Required for transcription of ribosomal RNA (rRNA) genes. Binds specifically to the boxA antiterminator sequence of the ribosomal RNA (rrn) operons.</text>
</comment>
<dbReference type="OrthoDB" id="9797817at2"/>
<dbReference type="Proteomes" id="UP000075260">
    <property type="component" value="Unassembled WGS sequence"/>
</dbReference>
<dbReference type="RefSeq" id="WP_061608535.1">
    <property type="nucleotide sequence ID" value="NZ_CP162579.1"/>
</dbReference>
<gene>
    <name evidence="6" type="primary">nusB</name>
    <name evidence="8" type="ORF">BE15_45940</name>
</gene>
<evidence type="ECO:0000313" key="8">
    <source>
        <dbReference type="EMBL" id="KYF69258.1"/>
    </source>
</evidence>
<dbReference type="InterPro" id="IPR011605">
    <property type="entry name" value="NusB_fam"/>
</dbReference>
<keyword evidence="4 6" id="KW-0805">Transcription regulation</keyword>
<evidence type="ECO:0000256" key="5">
    <source>
        <dbReference type="ARBA" id="ARBA00023163"/>
    </source>
</evidence>
<keyword evidence="3 6" id="KW-0694">RNA-binding</keyword>
<name>A0A150R973_SORCE</name>
<dbReference type="AlphaFoldDB" id="A0A150R973"/>
<dbReference type="Gene3D" id="1.10.940.10">
    <property type="entry name" value="NusB-like"/>
    <property type="match status" value="1"/>
</dbReference>
<dbReference type="CDD" id="cd00619">
    <property type="entry name" value="Terminator_NusB"/>
    <property type="match status" value="1"/>
</dbReference>
<dbReference type="HAMAP" id="MF_00073">
    <property type="entry name" value="NusB"/>
    <property type="match status" value="1"/>
</dbReference>
<dbReference type="SUPFAM" id="SSF48013">
    <property type="entry name" value="NusB-like"/>
    <property type="match status" value="1"/>
</dbReference>
<dbReference type="InterPro" id="IPR006027">
    <property type="entry name" value="NusB_RsmB_TIM44"/>
</dbReference>
<dbReference type="NCBIfam" id="TIGR01951">
    <property type="entry name" value="nusB"/>
    <property type="match status" value="1"/>
</dbReference>
<dbReference type="InterPro" id="IPR035926">
    <property type="entry name" value="NusB-like_sf"/>
</dbReference>
<keyword evidence="2 6" id="KW-0889">Transcription antitermination</keyword>
<comment type="caution">
    <text evidence="8">The sequence shown here is derived from an EMBL/GenBank/DDBJ whole genome shotgun (WGS) entry which is preliminary data.</text>
</comment>
<proteinExistence type="inferred from homology"/>
<dbReference type="GO" id="GO:0005829">
    <property type="term" value="C:cytosol"/>
    <property type="evidence" value="ECO:0007669"/>
    <property type="project" value="TreeGrafter"/>
</dbReference>
<dbReference type="EMBL" id="JEMA01000488">
    <property type="protein sequence ID" value="KYF69258.1"/>
    <property type="molecule type" value="Genomic_DNA"/>
</dbReference>
<dbReference type="GO" id="GO:0031564">
    <property type="term" value="P:transcription antitermination"/>
    <property type="evidence" value="ECO:0007669"/>
    <property type="project" value="UniProtKB-KW"/>
</dbReference>